<feature type="transmembrane region" description="Helical" evidence="6">
    <location>
        <begin position="246"/>
        <end position="268"/>
    </location>
</feature>
<sequence>METVGEPPAAERGSEGSAHTHGSSIDTQGLKNRGLFDAIQSGKGTMGGLDAHDAHHPTDTKGLQLKMIKRQMDKKSKNDAKKKTKMLLQRGSLSRGDKTMFGSTHTSTGSYDGKSGLKDVHSGGHHKSHGDDHHHHHHHYGDHKCHSVTVSVVSGLILGMFMYVTCSVFGILMFETDPRLQEFDMYGTYMALIAFIIGGAITTTWSKCQIIISGPDINPILFLIEAALVITEVIPDVSGEDTTPELLATVVFTVIYATLIVAILFYCIGRFKVTNFVQYMPQAVLNGFLASVGVLIIKEAIVVATGYHWKEKYLKQMWTTWDSWKLILPALPIGIPLYFLKRNHVLHPAILIPIFLCVPLIIFYIVLAATGTSIDEARDQGWFFHYLEPKPFYEDWGAIWLNLDKIDWNAFNRAQPTIWVMQVVVIMDTLVKLTNIEKVYNQNLDFDKEVELMGIANAAGFLGIAVPTYGLTGFTALNKATIHRMDDRIPGYVAVVFCGIFYFVGFPLMNYIPRFLASGLILYKGIGVLWENIVDARHRLGKLELLAVLGIVLLAYFQGLVLAVIIGIVISSVIFVVQYARRYDIKNRWTLRTYHSSIVRRYLERQKLHQFGDKMMGFQLTGYLFFGSAVRILRLLSDELAGNTLKPKHKRITHVVLDFESVDGMDAAAAAIFLKIQRMLKDMGVVVFWSPFLTPEKVKRREENEKRLRTGGEATRIVTTDATGEEKSMLPKDDVVNLSKERLRKRLTQDGVNLDLAFETFDHAVEAVEEAVLEEAQAIRSKWFIIPSMIKMHCLASHTVSAGQFQELLSETRIAKFCDEEIKHKDEILFTMGDELEKVWLLHSGKVQLTVKKYRKDNKIKTPCAVEERISVFKTGVVSQTLPGLLCSETAKCLATSSFITINKQQLHNLTEKYPQDALKLQRLIITDIAESKSQLEHKHQGSDSLGEDEYIKEKVHKEEETKNTCNFTRMNSQRLVDKMSKETRKRARSRSKSSLLQIPGTTSIAQRLSNTKRSIVTKNNANLPQMHLPTEPPKLTSDNSKKFLPVASPLLVLARKKTKELEDVPKPVRGSINSHNDSGIFTRMETQRVPERVHSDRTSDRGSNSVDLLPVDEGLITLTGTQKMATPEEELDVHCPYILSRHQKFTFTQIFKNLSEHAPTWAGLSKERKLAANLLRHAIFDCGYYLTSREIEIIKKRLDLHGLKAINLLQFLTFMKRISLAELSDGYRQEYHATFCRFAKKPKLGLRVPELIELMTEQDAFKESFVADDADNIIDQWGDTKMKTLNFRQFISMMAFSHMTNRLERQVESRAFHEFAKKGTNRITKKDIQECIKRITNYKMSDEEATEMLWEADVGKKQYLNKHDFLQLVITVYKPGYVVFWNYKKKQKEEIDLHEADKDLVKVDQEITEFVQKQSEEKQGSQYNQESDGDDDEDEDDNVNILGHNIMEPIQETSAAGNTSDGEGHGLDDAKSTAPDGAPDDTKQVRFV</sequence>
<feature type="transmembrane region" description="Helical" evidence="6">
    <location>
        <begin position="455"/>
        <end position="477"/>
    </location>
</feature>
<dbReference type="SUPFAM" id="SSF51206">
    <property type="entry name" value="cAMP-binding domain-like"/>
    <property type="match status" value="1"/>
</dbReference>
<evidence type="ECO:0000256" key="5">
    <source>
        <dbReference type="SAM" id="MobiDB-lite"/>
    </source>
</evidence>
<dbReference type="Pfam" id="PF00916">
    <property type="entry name" value="Sulfate_transp"/>
    <property type="match status" value="1"/>
</dbReference>
<dbReference type="EMBL" id="HBIV01012801">
    <property type="protein sequence ID" value="CAE0657878.1"/>
    <property type="molecule type" value="Transcribed_RNA"/>
</dbReference>
<feature type="region of interest" description="Disordered" evidence="5">
    <location>
        <begin position="1"/>
        <end position="64"/>
    </location>
</feature>
<dbReference type="InterPro" id="IPR011547">
    <property type="entry name" value="SLC26A/SulP_dom"/>
</dbReference>
<feature type="transmembrane region" description="Helical" evidence="6">
    <location>
        <begin position="321"/>
        <end position="340"/>
    </location>
</feature>
<dbReference type="InterPro" id="IPR018490">
    <property type="entry name" value="cNMP-bd_dom_sf"/>
</dbReference>
<evidence type="ECO:0000256" key="4">
    <source>
        <dbReference type="ARBA" id="ARBA00023136"/>
    </source>
</evidence>
<feature type="transmembrane region" description="Helical" evidence="6">
    <location>
        <begin position="352"/>
        <end position="374"/>
    </location>
</feature>
<dbReference type="Gene3D" id="3.30.750.24">
    <property type="entry name" value="STAS domain"/>
    <property type="match status" value="1"/>
</dbReference>
<feature type="region of interest" description="Disordered" evidence="5">
    <location>
        <begin position="1413"/>
        <end position="1489"/>
    </location>
</feature>
<dbReference type="PROSITE" id="PS50801">
    <property type="entry name" value="STAS"/>
    <property type="match status" value="1"/>
</dbReference>
<feature type="transmembrane region" description="Helical" evidence="6">
    <location>
        <begin position="515"/>
        <end position="533"/>
    </location>
</feature>
<protein>
    <recommendedName>
        <fullName evidence="7">STAS domain-containing protein</fullName>
    </recommendedName>
</protein>
<evidence type="ECO:0000313" key="8">
    <source>
        <dbReference type="EMBL" id="CAE0657878.1"/>
    </source>
</evidence>
<feature type="transmembrane region" description="Helical" evidence="6">
    <location>
        <begin position="288"/>
        <end position="309"/>
    </location>
</feature>
<evidence type="ECO:0000256" key="1">
    <source>
        <dbReference type="ARBA" id="ARBA00004141"/>
    </source>
</evidence>
<accession>A0A7S3YPJ1</accession>
<feature type="domain" description="STAS" evidence="7">
    <location>
        <begin position="618"/>
        <end position="687"/>
    </location>
</feature>
<name>A0A7S3YPJ1_9EUKA</name>
<evidence type="ECO:0000256" key="3">
    <source>
        <dbReference type="ARBA" id="ARBA00022989"/>
    </source>
</evidence>
<feature type="compositionally biased region" description="Polar residues" evidence="5">
    <location>
        <begin position="20"/>
        <end position="30"/>
    </location>
</feature>
<keyword evidence="2 6" id="KW-0812">Transmembrane</keyword>
<dbReference type="InterPro" id="IPR011992">
    <property type="entry name" value="EF-hand-dom_pair"/>
</dbReference>
<dbReference type="InterPro" id="IPR036513">
    <property type="entry name" value="STAS_dom_sf"/>
</dbReference>
<feature type="compositionally biased region" description="Basic and acidic residues" evidence="5">
    <location>
        <begin position="50"/>
        <end position="59"/>
    </location>
</feature>
<dbReference type="SUPFAM" id="SSF47473">
    <property type="entry name" value="EF-hand"/>
    <property type="match status" value="1"/>
</dbReference>
<evidence type="ECO:0000259" key="7">
    <source>
        <dbReference type="PROSITE" id="PS50801"/>
    </source>
</evidence>
<dbReference type="Gene3D" id="2.60.120.10">
    <property type="entry name" value="Jelly Rolls"/>
    <property type="match status" value="1"/>
</dbReference>
<feature type="transmembrane region" description="Helical" evidence="6">
    <location>
        <begin position="148"/>
        <end position="174"/>
    </location>
</feature>
<keyword evidence="4 6" id="KW-0472">Membrane</keyword>
<feature type="compositionally biased region" description="Acidic residues" evidence="5">
    <location>
        <begin position="1428"/>
        <end position="1439"/>
    </location>
</feature>
<evidence type="ECO:0000256" key="6">
    <source>
        <dbReference type="SAM" id="Phobius"/>
    </source>
</evidence>
<feature type="compositionally biased region" description="Basic and acidic residues" evidence="5">
    <location>
        <begin position="1463"/>
        <end position="1472"/>
    </location>
</feature>
<feature type="transmembrane region" description="Helical" evidence="6">
    <location>
        <begin position="186"/>
        <end position="205"/>
    </location>
</feature>
<feature type="transmembrane region" description="Helical" evidence="6">
    <location>
        <begin position="489"/>
        <end position="509"/>
    </location>
</feature>
<dbReference type="CDD" id="cd07042">
    <property type="entry name" value="STAS_SulP_like_sulfate_transporter"/>
    <property type="match status" value="1"/>
</dbReference>
<dbReference type="PANTHER" id="PTHR43310:SF1">
    <property type="entry name" value="SULFATE TRANSPORTER YBAR-RELATED"/>
    <property type="match status" value="1"/>
</dbReference>
<dbReference type="InterPro" id="IPR014710">
    <property type="entry name" value="RmlC-like_jellyroll"/>
</dbReference>
<dbReference type="GO" id="GO:0016020">
    <property type="term" value="C:membrane"/>
    <property type="evidence" value="ECO:0007669"/>
    <property type="project" value="UniProtKB-SubCell"/>
</dbReference>
<dbReference type="Gene3D" id="1.10.238.10">
    <property type="entry name" value="EF-hand"/>
    <property type="match status" value="2"/>
</dbReference>
<feature type="region of interest" description="Disordered" evidence="5">
    <location>
        <begin position="95"/>
        <end position="140"/>
    </location>
</feature>
<feature type="transmembrane region" description="Helical" evidence="6">
    <location>
        <begin position="545"/>
        <end position="577"/>
    </location>
</feature>
<dbReference type="PANTHER" id="PTHR43310">
    <property type="entry name" value="SULFATE TRANSPORTER YBAR-RELATED"/>
    <property type="match status" value="1"/>
</dbReference>
<feature type="compositionally biased region" description="Polar residues" evidence="5">
    <location>
        <begin position="1452"/>
        <end position="1462"/>
    </location>
</feature>
<comment type="subcellular location">
    <subcellularLocation>
        <location evidence="1">Membrane</location>
        <topology evidence="1">Multi-pass membrane protein</topology>
    </subcellularLocation>
</comment>
<proteinExistence type="predicted"/>
<feature type="compositionally biased region" description="Basic residues" evidence="5">
    <location>
        <begin position="123"/>
        <end position="140"/>
    </location>
</feature>
<dbReference type="InterPro" id="IPR052706">
    <property type="entry name" value="Membrane-Transporter-like"/>
</dbReference>
<feature type="compositionally biased region" description="Polar residues" evidence="5">
    <location>
        <begin position="101"/>
        <end position="110"/>
    </location>
</feature>
<evidence type="ECO:0000256" key="2">
    <source>
        <dbReference type="ARBA" id="ARBA00022692"/>
    </source>
</evidence>
<organism evidence="8">
    <name type="scientific">Lotharella globosa</name>
    <dbReference type="NCBI Taxonomy" id="91324"/>
    <lineage>
        <taxon>Eukaryota</taxon>
        <taxon>Sar</taxon>
        <taxon>Rhizaria</taxon>
        <taxon>Cercozoa</taxon>
        <taxon>Chlorarachniophyceae</taxon>
        <taxon>Lotharella</taxon>
    </lineage>
</organism>
<gene>
    <name evidence="8" type="ORF">LGLO00237_LOCUS9447</name>
</gene>
<dbReference type="Pfam" id="PF01740">
    <property type="entry name" value="STAS"/>
    <property type="match status" value="1"/>
</dbReference>
<dbReference type="InterPro" id="IPR002645">
    <property type="entry name" value="STAS_dom"/>
</dbReference>
<keyword evidence="3 6" id="KW-1133">Transmembrane helix</keyword>
<feature type="transmembrane region" description="Helical" evidence="6">
    <location>
        <begin position="217"/>
        <end position="234"/>
    </location>
</feature>
<reference evidence="8" key="1">
    <citation type="submission" date="2021-01" db="EMBL/GenBank/DDBJ databases">
        <authorList>
            <person name="Corre E."/>
            <person name="Pelletier E."/>
            <person name="Niang G."/>
            <person name="Scheremetjew M."/>
            <person name="Finn R."/>
            <person name="Kale V."/>
            <person name="Holt S."/>
            <person name="Cochrane G."/>
            <person name="Meng A."/>
            <person name="Brown T."/>
            <person name="Cohen L."/>
        </authorList>
    </citation>
    <scope>NUCLEOTIDE SEQUENCE</scope>
    <source>
        <strain evidence="8">CCCM811</strain>
    </source>
</reference>
<dbReference type="SUPFAM" id="SSF52091">
    <property type="entry name" value="SpoIIaa-like"/>
    <property type="match status" value="1"/>
</dbReference>